<dbReference type="Proteomes" id="UP000192721">
    <property type="component" value="Unassembled WGS sequence"/>
</dbReference>
<feature type="domain" description="Multidrug resistance protein MdtA-like barrel-sandwich hybrid" evidence="2">
    <location>
        <begin position="74"/>
        <end position="212"/>
    </location>
</feature>
<dbReference type="PANTHER" id="PTHR30469">
    <property type="entry name" value="MULTIDRUG RESISTANCE PROTEIN MDTA"/>
    <property type="match status" value="1"/>
</dbReference>
<dbReference type="Gene3D" id="1.10.287.470">
    <property type="entry name" value="Helix hairpin bin"/>
    <property type="match status" value="1"/>
</dbReference>
<protein>
    <recommendedName>
        <fullName evidence="2">Multidrug resistance protein MdtA-like barrel-sandwich hybrid domain-containing protein</fullName>
    </recommendedName>
</protein>
<feature type="coiled-coil region" evidence="1">
    <location>
        <begin position="106"/>
        <end position="133"/>
    </location>
</feature>
<dbReference type="InterPro" id="IPR058625">
    <property type="entry name" value="MdtA-like_BSH"/>
</dbReference>
<evidence type="ECO:0000256" key="1">
    <source>
        <dbReference type="SAM" id="Coils"/>
    </source>
</evidence>
<dbReference type="PANTHER" id="PTHR30469:SF15">
    <property type="entry name" value="HLYD FAMILY OF SECRETION PROTEINS"/>
    <property type="match status" value="1"/>
</dbReference>
<dbReference type="Pfam" id="PF25917">
    <property type="entry name" value="BSH_RND"/>
    <property type="match status" value="1"/>
</dbReference>
<evidence type="ECO:0000259" key="2">
    <source>
        <dbReference type="Pfam" id="PF25917"/>
    </source>
</evidence>
<keyword evidence="1" id="KW-0175">Coiled coil</keyword>
<sequence>MAALLRALEPLAAVFRAPSKNSCRLALLPALGLLLAGCSEPPPPAPVQQSPWAAIAKGRVSIEGGVINIAAPRAGIIREVSVEEGAEVKPGAVLARIDDREANLAMKVREQERDEARQALALLQVKHAIAQRELQRVSALSGDEVVSKQEKDNARDQVRLSASELARQQAAVATADAQVAASKLEVDQHVVRAPLAGRIIRRQARPGDGTSTLNVTPLFMFAPNGPRIIRADLEERYVSVVTPGQAAEVTLEADETKVYKAKVLRLGQVFGNRPDNDDPNEKQDVRVIECVLALVDAPEIRIGQRVLVRISRQDKAGKP</sequence>
<name>A0A1W0D8T5_9NEIS</name>
<dbReference type="Gene3D" id="2.40.30.170">
    <property type="match status" value="1"/>
</dbReference>
<organism evidence="3 4">
    <name type="scientific">Chromobacterium haemolyticum</name>
    <dbReference type="NCBI Taxonomy" id="394935"/>
    <lineage>
        <taxon>Bacteria</taxon>
        <taxon>Pseudomonadati</taxon>
        <taxon>Pseudomonadota</taxon>
        <taxon>Betaproteobacteria</taxon>
        <taxon>Neisseriales</taxon>
        <taxon>Chromobacteriaceae</taxon>
        <taxon>Chromobacterium</taxon>
    </lineage>
</organism>
<dbReference type="SUPFAM" id="SSF111369">
    <property type="entry name" value="HlyD-like secretion proteins"/>
    <property type="match status" value="1"/>
</dbReference>
<comment type="caution">
    <text evidence="3">The sequence shown here is derived from an EMBL/GenBank/DDBJ whole genome shotgun (WGS) entry which is preliminary data.</text>
</comment>
<dbReference type="GO" id="GO:1990281">
    <property type="term" value="C:efflux pump complex"/>
    <property type="evidence" value="ECO:0007669"/>
    <property type="project" value="TreeGrafter"/>
</dbReference>
<evidence type="ECO:0000313" key="4">
    <source>
        <dbReference type="Proteomes" id="UP000192721"/>
    </source>
</evidence>
<dbReference type="EMBL" id="MUKV01000003">
    <property type="protein sequence ID" value="OQS43252.1"/>
    <property type="molecule type" value="Genomic_DNA"/>
</dbReference>
<dbReference type="GO" id="GO:0015562">
    <property type="term" value="F:efflux transmembrane transporter activity"/>
    <property type="evidence" value="ECO:0007669"/>
    <property type="project" value="TreeGrafter"/>
</dbReference>
<gene>
    <name evidence="3" type="ORF">B0T45_03650</name>
</gene>
<accession>A0A1W0D8T5</accession>
<reference evidence="3 4" key="1">
    <citation type="submission" date="2017-02" db="EMBL/GenBank/DDBJ databases">
        <title>Chromobacterium haemolyticum H5244.</title>
        <authorList>
            <person name="Gulvik C.A."/>
        </authorList>
    </citation>
    <scope>NUCLEOTIDE SEQUENCE [LARGE SCALE GENOMIC DNA]</scope>
    <source>
        <strain evidence="3 4">H5244</strain>
    </source>
</reference>
<dbReference type="Gene3D" id="2.40.50.100">
    <property type="match status" value="1"/>
</dbReference>
<evidence type="ECO:0000313" key="3">
    <source>
        <dbReference type="EMBL" id="OQS43252.1"/>
    </source>
</evidence>
<dbReference type="AlphaFoldDB" id="A0A1W0D8T5"/>
<proteinExistence type="predicted"/>